<organism evidence="1">
    <name type="scientific">Zea mays</name>
    <name type="common">Maize</name>
    <dbReference type="NCBI Taxonomy" id="4577"/>
    <lineage>
        <taxon>Eukaryota</taxon>
        <taxon>Viridiplantae</taxon>
        <taxon>Streptophyta</taxon>
        <taxon>Embryophyta</taxon>
        <taxon>Tracheophyta</taxon>
        <taxon>Spermatophyta</taxon>
        <taxon>Magnoliopsida</taxon>
        <taxon>Liliopsida</taxon>
        <taxon>Poales</taxon>
        <taxon>Poaceae</taxon>
        <taxon>PACMAD clade</taxon>
        <taxon>Panicoideae</taxon>
        <taxon>Andropogonodae</taxon>
        <taxon>Andropogoneae</taxon>
        <taxon>Tripsacinae</taxon>
        <taxon>Zea</taxon>
    </lineage>
</organism>
<sequence length="124" mass="13874">MNSAETELHDWAKIDKTVVGPPPVSCDRISSIAEKQLTHSNLKRVHASGSNNCGCSFSRCIVTDEFTPGVLPRPVLVNNLDNKVLRRDNQSQPNLLDALVNKIYCFLNSHVRVVQLVHKRQTEV</sequence>
<dbReference type="AlphaFoldDB" id="C0PG22"/>
<proteinExistence type="evidence at transcript level"/>
<dbReference type="EMBL" id="BT067241">
    <property type="protein sequence ID" value="ACN34138.1"/>
    <property type="molecule type" value="mRNA"/>
</dbReference>
<evidence type="ECO:0000313" key="1">
    <source>
        <dbReference type="EMBL" id="ACN34138.1"/>
    </source>
</evidence>
<reference evidence="1" key="2">
    <citation type="submission" date="2012-06" db="EMBL/GenBank/DDBJ databases">
        <authorList>
            <person name="Yu Y."/>
            <person name="Currie J."/>
            <person name="Lomeli R."/>
            <person name="Angelova A."/>
            <person name="Collura K."/>
            <person name="Wissotski M."/>
            <person name="Campos D."/>
            <person name="Kudrna D."/>
            <person name="Golser W."/>
            <person name="Ashely E."/>
            <person name="Descour A."/>
            <person name="Fernandes J."/>
            <person name="Soderlund C."/>
            <person name="Walbot V."/>
        </authorList>
    </citation>
    <scope>NUCLEOTIDE SEQUENCE</scope>
    <source>
        <strain evidence="1">B73</strain>
    </source>
</reference>
<name>C0PG22_MAIZE</name>
<reference evidence="1" key="1">
    <citation type="journal article" date="2009" name="PLoS Genet.">
        <title>Sequencing, mapping, and analysis of 27,455 maize full-length cDNAs.</title>
        <authorList>
            <person name="Soderlund C."/>
            <person name="Descour A."/>
            <person name="Kudrna D."/>
            <person name="Bomhoff M."/>
            <person name="Boyd L."/>
            <person name="Currie J."/>
            <person name="Angelova A."/>
            <person name="Collura K."/>
            <person name="Wissotski M."/>
            <person name="Ashley E."/>
            <person name="Morrow D."/>
            <person name="Fernandes J."/>
            <person name="Walbot V."/>
            <person name="Yu Y."/>
        </authorList>
    </citation>
    <scope>NUCLEOTIDE SEQUENCE</scope>
    <source>
        <strain evidence="1">B73</strain>
    </source>
</reference>
<protein>
    <submittedName>
        <fullName evidence="1">Uncharacterized protein</fullName>
    </submittedName>
</protein>
<accession>C0PG22</accession>